<dbReference type="InterPro" id="IPR050855">
    <property type="entry name" value="NDM-1-like"/>
</dbReference>
<name>A0A9D7SWT2_9BACT</name>
<dbReference type="SMART" id="SM00849">
    <property type="entry name" value="Lactamase_B"/>
    <property type="match status" value="1"/>
</dbReference>
<comment type="similarity">
    <text evidence="1">Belongs to the metallo-beta-lactamase superfamily. Class-B beta-lactamase family.</text>
</comment>
<dbReference type="Gene3D" id="3.60.15.10">
    <property type="entry name" value="Ribonuclease Z/Hydroxyacylglutathione hydrolase-like"/>
    <property type="match status" value="1"/>
</dbReference>
<dbReference type="AlphaFoldDB" id="A0A9D7SWT2"/>
<accession>A0A9D7SWT2</accession>
<evidence type="ECO:0000259" key="2">
    <source>
        <dbReference type="SMART" id="SM00849"/>
    </source>
</evidence>
<gene>
    <name evidence="3" type="ORF">IPP15_14755</name>
</gene>
<dbReference type="GO" id="GO:0017001">
    <property type="term" value="P:antibiotic catabolic process"/>
    <property type="evidence" value="ECO:0007669"/>
    <property type="project" value="UniProtKB-ARBA"/>
</dbReference>
<feature type="domain" description="Metallo-beta-lactamase" evidence="2">
    <location>
        <begin position="48"/>
        <end position="224"/>
    </location>
</feature>
<dbReference type="InterPro" id="IPR001279">
    <property type="entry name" value="Metallo-B-lactamas"/>
</dbReference>
<dbReference type="SUPFAM" id="SSF56281">
    <property type="entry name" value="Metallo-hydrolase/oxidoreductase"/>
    <property type="match status" value="1"/>
</dbReference>
<dbReference type="Proteomes" id="UP000808337">
    <property type="component" value="Unassembled WGS sequence"/>
</dbReference>
<evidence type="ECO:0000313" key="4">
    <source>
        <dbReference type="Proteomes" id="UP000808337"/>
    </source>
</evidence>
<evidence type="ECO:0000313" key="3">
    <source>
        <dbReference type="EMBL" id="MBK9983616.1"/>
    </source>
</evidence>
<dbReference type="EMBL" id="JADKGY010000022">
    <property type="protein sequence ID" value="MBK9983616.1"/>
    <property type="molecule type" value="Genomic_DNA"/>
</dbReference>
<dbReference type="Pfam" id="PF00753">
    <property type="entry name" value="Lactamase_B"/>
    <property type="match status" value="1"/>
</dbReference>
<dbReference type="InterPro" id="IPR036866">
    <property type="entry name" value="RibonucZ/Hydroxyglut_hydro"/>
</dbReference>
<proteinExistence type="inferred from homology"/>
<dbReference type="CDD" id="cd16282">
    <property type="entry name" value="metallo-hydrolase-like_MBL-fold"/>
    <property type="match status" value="1"/>
</dbReference>
<organism evidence="3 4">
    <name type="scientific">Candidatus Opimibacter skivensis</name>
    <dbReference type="NCBI Taxonomy" id="2982028"/>
    <lineage>
        <taxon>Bacteria</taxon>
        <taxon>Pseudomonadati</taxon>
        <taxon>Bacteroidota</taxon>
        <taxon>Saprospiria</taxon>
        <taxon>Saprospirales</taxon>
        <taxon>Saprospiraceae</taxon>
        <taxon>Candidatus Opimibacter</taxon>
    </lineage>
</organism>
<protein>
    <submittedName>
        <fullName evidence="3">MBL fold metallo-hydrolase</fullName>
    </submittedName>
</protein>
<comment type="caution">
    <text evidence="3">The sequence shown here is derived from an EMBL/GenBank/DDBJ whole genome shotgun (WGS) entry which is preliminary data.</text>
</comment>
<reference evidence="3 4" key="1">
    <citation type="submission" date="2020-10" db="EMBL/GenBank/DDBJ databases">
        <title>Connecting structure to function with the recovery of over 1000 high-quality activated sludge metagenome-assembled genomes encoding full-length rRNA genes using long-read sequencing.</title>
        <authorList>
            <person name="Singleton C.M."/>
            <person name="Petriglieri F."/>
            <person name="Kristensen J.M."/>
            <person name="Kirkegaard R.H."/>
            <person name="Michaelsen T.Y."/>
            <person name="Andersen M.H."/>
            <person name="Karst S.M."/>
            <person name="Dueholm M.S."/>
            <person name="Nielsen P.H."/>
            <person name="Albertsen M."/>
        </authorList>
    </citation>
    <scope>NUCLEOTIDE SEQUENCE [LARGE SCALE GENOMIC DNA]</scope>
    <source>
        <strain evidence="3">Ribe_18-Q3-R11-54_MAXAC.273</strain>
    </source>
</reference>
<dbReference type="PANTHER" id="PTHR42951">
    <property type="entry name" value="METALLO-BETA-LACTAMASE DOMAIN-CONTAINING"/>
    <property type="match status" value="1"/>
</dbReference>
<dbReference type="PANTHER" id="PTHR42951:SF4">
    <property type="entry name" value="ACYL-COENZYME A THIOESTERASE MBLAC2"/>
    <property type="match status" value="1"/>
</dbReference>
<sequence length="295" mass="33026">MQRRTFLESSALALPLSTLPSWVNLFVPSAYEMKPLRRNVGIFSEKGGTIGWLIQPDSIVVVDAQFREQAGHLIDEIKKYPIAPIDYLINTHHHGDHTSGNIAFKGLAQHVLAHENSKINQMNSAKKNGNESDQLYPDQTFKDRWQQQIGDEFIDIQYMGPAHTNGDVIIHFQHANIAHIGDLMFNRKYPYIDKTAGAMIENWIEILQQLQSYFDNDTLFIFGHANEGYQVTGNKDDLAAFSDYLTAVMEFVKGQITAGKTKNEILAATEIPGGSQWSGEGIGRSLSAALEELGY</sequence>
<evidence type="ECO:0000256" key="1">
    <source>
        <dbReference type="ARBA" id="ARBA00005250"/>
    </source>
</evidence>